<reference evidence="1 2" key="1">
    <citation type="journal article" date="2010" name="J. Bacteriol.">
        <title>Genome sequence of a cellulose-producing bacterium, Gluconacetobacter hansenii ATCC 23769.</title>
        <authorList>
            <person name="Iyer P.R."/>
            <person name="Geib S.M."/>
            <person name="Catchmark J."/>
            <person name="Kao T.H."/>
            <person name="Tien M."/>
        </authorList>
    </citation>
    <scope>NUCLEOTIDE SEQUENCE [LARGE SCALE GENOMIC DNA]</scope>
    <source>
        <strain evidence="1 2">ATCC 23769</strain>
    </source>
</reference>
<evidence type="ECO:0000313" key="1">
    <source>
        <dbReference type="EMBL" id="EFG86014.1"/>
    </source>
</evidence>
<protein>
    <submittedName>
        <fullName evidence="1">Uncharacterized protein</fullName>
    </submittedName>
</protein>
<dbReference type="Proteomes" id="UP000006468">
    <property type="component" value="Chromosome"/>
</dbReference>
<name>D5QAG2_NOVHA</name>
<gene>
    <name evidence="1" type="ORF">GXY_00484</name>
</gene>
<accession>D5QAG2</accession>
<organism evidence="1 2">
    <name type="scientific">Novacetimonas hansenii ATCC 23769</name>
    <dbReference type="NCBI Taxonomy" id="714995"/>
    <lineage>
        <taxon>Bacteria</taxon>
        <taxon>Pseudomonadati</taxon>
        <taxon>Pseudomonadota</taxon>
        <taxon>Alphaproteobacteria</taxon>
        <taxon>Acetobacterales</taxon>
        <taxon>Acetobacteraceae</taxon>
        <taxon>Novacetimonas</taxon>
    </lineage>
</organism>
<dbReference type="AlphaFoldDB" id="D5QAG2"/>
<proteinExistence type="predicted"/>
<evidence type="ECO:0000313" key="2">
    <source>
        <dbReference type="Proteomes" id="UP000006468"/>
    </source>
</evidence>
<dbReference type="EMBL" id="ADTV01000002">
    <property type="protein sequence ID" value="EFG86014.1"/>
    <property type="molecule type" value="Genomic_DNA"/>
</dbReference>
<dbReference type="HOGENOM" id="CLU_2734754_0_0_5"/>
<comment type="caution">
    <text evidence="1">The sequence shown here is derived from an EMBL/GenBank/DDBJ whole genome shotgun (WGS) entry which is preliminary data.</text>
</comment>
<sequence length="71" mass="8221">MIPYHNITKYVNHDQSHPKIISDYEMKISEAGQQANGRNIYHAKMAVLSDVQQVAIDSKNRFSYAFIVTMY</sequence>